<sequence>MNRARVLAFAGAWIASVTLASAALAGAGLGCGGSHGAQTSQFPPREEGCAVELLQDAPARPTVNIGRVSASCDETVAEADCLRTLKDQACKLGGDIVWEVPTEPIRKNGRQLWSGRAVHTK</sequence>
<accession>A0ABZ2LW84</accession>
<keyword evidence="1" id="KW-0732">Signal</keyword>
<reference evidence="2 3" key="1">
    <citation type="submission" date="2021-12" db="EMBL/GenBank/DDBJ databases">
        <title>Discovery of the Pendulisporaceae a myxobacterial family with distinct sporulation behavior and unique specialized metabolism.</title>
        <authorList>
            <person name="Garcia R."/>
            <person name="Popoff A."/>
            <person name="Bader C.D."/>
            <person name="Loehr J."/>
            <person name="Walesch S."/>
            <person name="Walt C."/>
            <person name="Boldt J."/>
            <person name="Bunk B."/>
            <person name="Haeckl F.J.F.P.J."/>
            <person name="Gunesch A.P."/>
            <person name="Birkelbach J."/>
            <person name="Nuebel U."/>
            <person name="Pietschmann T."/>
            <person name="Bach T."/>
            <person name="Mueller R."/>
        </authorList>
    </citation>
    <scope>NUCLEOTIDE SEQUENCE [LARGE SCALE GENOMIC DNA]</scope>
    <source>
        <strain evidence="2 3">MSr11954</strain>
    </source>
</reference>
<gene>
    <name evidence="2" type="ORF">LZC94_40570</name>
</gene>
<protein>
    <submittedName>
        <fullName evidence="2">Uncharacterized protein</fullName>
    </submittedName>
</protein>
<feature type="chain" id="PRO_5046803037" evidence="1">
    <location>
        <begin position="23"/>
        <end position="121"/>
    </location>
</feature>
<dbReference type="Proteomes" id="UP001370348">
    <property type="component" value="Chromosome"/>
</dbReference>
<keyword evidence="3" id="KW-1185">Reference proteome</keyword>
<evidence type="ECO:0000313" key="2">
    <source>
        <dbReference type="EMBL" id="WXB14113.1"/>
    </source>
</evidence>
<feature type="signal peptide" evidence="1">
    <location>
        <begin position="1"/>
        <end position="22"/>
    </location>
</feature>
<dbReference type="EMBL" id="CP089984">
    <property type="protein sequence ID" value="WXB14113.1"/>
    <property type="molecule type" value="Genomic_DNA"/>
</dbReference>
<dbReference type="RefSeq" id="WP_394823731.1">
    <property type="nucleotide sequence ID" value="NZ_CP089984.1"/>
</dbReference>
<name>A0ABZ2LW84_9BACT</name>
<dbReference type="PROSITE" id="PS51257">
    <property type="entry name" value="PROKAR_LIPOPROTEIN"/>
    <property type="match status" value="1"/>
</dbReference>
<evidence type="ECO:0000313" key="3">
    <source>
        <dbReference type="Proteomes" id="UP001370348"/>
    </source>
</evidence>
<proteinExistence type="predicted"/>
<evidence type="ECO:0000256" key="1">
    <source>
        <dbReference type="SAM" id="SignalP"/>
    </source>
</evidence>
<organism evidence="2 3">
    <name type="scientific">Pendulispora albinea</name>
    <dbReference type="NCBI Taxonomy" id="2741071"/>
    <lineage>
        <taxon>Bacteria</taxon>
        <taxon>Pseudomonadati</taxon>
        <taxon>Myxococcota</taxon>
        <taxon>Myxococcia</taxon>
        <taxon>Myxococcales</taxon>
        <taxon>Sorangiineae</taxon>
        <taxon>Pendulisporaceae</taxon>
        <taxon>Pendulispora</taxon>
    </lineage>
</organism>